<feature type="domain" description="C2H2-type" evidence="2">
    <location>
        <begin position="579"/>
        <end position="609"/>
    </location>
</feature>
<evidence type="ECO:0000313" key="3">
    <source>
        <dbReference type="EMBL" id="SPO07740.1"/>
    </source>
</evidence>
<organism evidence="3 4">
    <name type="scientific">Cephalotrichum gorgonifer</name>
    <dbReference type="NCBI Taxonomy" id="2041049"/>
    <lineage>
        <taxon>Eukaryota</taxon>
        <taxon>Fungi</taxon>
        <taxon>Dikarya</taxon>
        <taxon>Ascomycota</taxon>
        <taxon>Pezizomycotina</taxon>
        <taxon>Sordariomycetes</taxon>
        <taxon>Hypocreomycetidae</taxon>
        <taxon>Microascales</taxon>
        <taxon>Microascaceae</taxon>
        <taxon>Cephalotrichum</taxon>
    </lineage>
</organism>
<dbReference type="PANTHER" id="PTHR35391:SF5">
    <property type="entry name" value="DUF6590 DOMAIN-CONTAINING PROTEIN"/>
    <property type="match status" value="1"/>
</dbReference>
<evidence type="ECO:0000256" key="1">
    <source>
        <dbReference type="SAM" id="MobiDB-lite"/>
    </source>
</evidence>
<dbReference type="Proteomes" id="UP001187682">
    <property type="component" value="Unassembled WGS sequence"/>
</dbReference>
<feature type="region of interest" description="Disordered" evidence="1">
    <location>
        <begin position="265"/>
        <end position="313"/>
    </location>
</feature>
<dbReference type="InterPro" id="IPR059095">
    <property type="entry name" value="Znf_C2H2_17_2nd"/>
</dbReference>
<dbReference type="SMART" id="SM00355">
    <property type="entry name" value="ZnF_C2H2"/>
    <property type="match status" value="4"/>
</dbReference>
<gene>
    <name evidence="3" type="ORF">DNG_10435</name>
</gene>
<feature type="compositionally biased region" description="Polar residues" evidence="1">
    <location>
        <begin position="279"/>
        <end position="292"/>
    </location>
</feature>
<dbReference type="Pfam" id="PF26176">
    <property type="entry name" value="zf_C2H2_17_2"/>
    <property type="match status" value="1"/>
</dbReference>
<feature type="domain" description="C2H2-type" evidence="2">
    <location>
        <begin position="541"/>
        <end position="569"/>
    </location>
</feature>
<proteinExistence type="predicted"/>
<dbReference type="PANTHER" id="PTHR35391">
    <property type="entry name" value="C2H2-TYPE DOMAIN-CONTAINING PROTEIN-RELATED"/>
    <property type="match status" value="1"/>
</dbReference>
<dbReference type="AlphaFoldDB" id="A0AAE8T0A0"/>
<evidence type="ECO:0000313" key="4">
    <source>
        <dbReference type="Proteomes" id="UP001187682"/>
    </source>
</evidence>
<evidence type="ECO:0000259" key="2">
    <source>
        <dbReference type="SMART" id="SM00355"/>
    </source>
</evidence>
<comment type="caution">
    <text evidence="3">The sequence shown here is derived from an EMBL/GenBank/DDBJ whole genome shotgun (WGS) entry which is preliminary data.</text>
</comment>
<feature type="domain" description="C2H2-type" evidence="2">
    <location>
        <begin position="414"/>
        <end position="437"/>
    </location>
</feature>
<keyword evidence="4" id="KW-1185">Reference proteome</keyword>
<accession>A0AAE8T0A0</accession>
<feature type="domain" description="C2H2-type" evidence="2">
    <location>
        <begin position="377"/>
        <end position="405"/>
    </location>
</feature>
<feature type="region of interest" description="Disordered" evidence="1">
    <location>
        <begin position="199"/>
        <end position="218"/>
    </location>
</feature>
<protein>
    <recommendedName>
        <fullName evidence="2">C2H2-type domain-containing protein</fullName>
    </recommendedName>
</protein>
<feature type="region of interest" description="Disordered" evidence="1">
    <location>
        <begin position="446"/>
        <end position="482"/>
    </location>
</feature>
<dbReference type="Pfam" id="PF26082">
    <property type="entry name" value="zf-C2H2_AcuF"/>
    <property type="match status" value="1"/>
</dbReference>
<reference evidence="3" key="1">
    <citation type="submission" date="2018-03" db="EMBL/GenBank/DDBJ databases">
        <authorList>
            <person name="Guldener U."/>
        </authorList>
    </citation>
    <scope>NUCLEOTIDE SEQUENCE</scope>
</reference>
<dbReference type="InterPro" id="IPR013087">
    <property type="entry name" value="Znf_C2H2_type"/>
</dbReference>
<dbReference type="EMBL" id="ONZQ02000024">
    <property type="protein sequence ID" value="SPO07740.1"/>
    <property type="molecule type" value="Genomic_DNA"/>
</dbReference>
<name>A0AAE8T0A0_9PEZI</name>
<sequence length="624" mass="69578">MDAHLLRRASQPFSKDEIHRWTRRTSVEAYDPGIVSRLFVGICQLYKELLYSLVDSKDENLPKSTYRRLESGYTCLRTWGGEYRVEDGTLDTVLQVSRRLQLSTIRVMMNICGTLTDELLPLIPKSARQQKLNSMALALAGTVDDALAVYQATAKDFDTLSDDGDQGSNSWASDPALEEVVGNLKTDVECLMDMAPRFEHPLPSNGDRPPNPAMAKEPSWDPVRLFAERITAKFPYCDQIIVEACSNSVHETLLRLYESRQAVNTGIPSQRPKEHVSAGSDSGFFSGTSLTAGTVPPEQHQDGVQPRPASSLAGSSMEQTILSYTGDNGTTRAKIPPQPKDIAVGEVFSCTACGKQVAKARSKRAWKRHLLSDLRPWICCQVACPCDRKAFNSRDTWLRHLQAQHNVHPDWDDKSCPFCHESVPQGGQWMIRHVELHLEEISLLALPPPTEDDGEEGEAGSNDSDYGSENDEDKSRSTVVSPEENATLNFSIRNHQVYKLAKPHEDGLWHCAWEGEDYCTHEATMLKEDFDDWVAEHLTSFLCREPGCATAGQPFSTPECLRLHQQEVHKIVKGGNRPHLCTSKGCGRSIPGNGFANPWVLRDHIRTVHKNVEGLPPVPDVDEE</sequence>
<dbReference type="InterPro" id="IPR058925">
    <property type="entry name" value="zf-C2H2_AcuF"/>
</dbReference>